<dbReference type="RefSeq" id="WP_371384766.1">
    <property type="nucleotide sequence ID" value="NZ_JBGLYH010000001.1"/>
</dbReference>
<dbReference type="PANTHER" id="PTHR33498">
    <property type="entry name" value="TRANSPOSASE FOR INSERTION SEQUENCE ELEMENT IS1557"/>
    <property type="match status" value="1"/>
</dbReference>
<feature type="domain" description="Transposase IS204/IS1001/IS1096/IS1165 DDE" evidence="1">
    <location>
        <begin position="153"/>
        <end position="392"/>
    </location>
</feature>
<dbReference type="InterPro" id="IPR047951">
    <property type="entry name" value="Transpos_ISL3"/>
</dbReference>
<keyword evidence="5" id="KW-1185">Reference proteome</keyword>
<dbReference type="Pfam" id="PF13542">
    <property type="entry name" value="HTH_Tnp_ISL3"/>
    <property type="match status" value="1"/>
</dbReference>
<gene>
    <name evidence="4" type="ORF">AB6M95_00485</name>
</gene>
<reference evidence="4 5" key="1">
    <citation type="submission" date="2024-08" db="EMBL/GenBank/DDBJ databases">
        <title>Sulfate-reducing bacteria isolated from formation water of the oil field in Kazakhstan and description of Pseudodesulfovibrio sp.</title>
        <authorList>
            <person name="Bidzhieva S.K."/>
            <person name="Tourova T.P."/>
            <person name="Grouzdev D.S."/>
            <person name="Beletsky A.V."/>
            <person name="Sokolova D.S."/>
            <person name="Samigullina S.R."/>
            <person name="Poltaraus A.B."/>
            <person name="Avtukh A.N."/>
            <person name="Tereshina V.M."/>
            <person name="Zhaparov N.S."/>
            <person name="Mardanov A.V."/>
            <person name="Nazina T.N."/>
        </authorList>
    </citation>
    <scope>NUCLEOTIDE SEQUENCE [LARGE SCALE GENOMIC DNA]</scope>
    <source>
        <strain evidence="4 5">9FUS</strain>
    </source>
</reference>
<evidence type="ECO:0000259" key="3">
    <source>
        <dbReference type="Pfam" id="PF14690"/>
    </source>
</evidence>
<dbReference type="PANTHER" id="PTHR33498:SF1">
    <property type="entry name" value="TRANSPOSASE FOR INSERTION SEQUENCE ELEMENT IS1557"/>
    <property type="match status" value="1"/>
</dbReference>
<dbReference type="NCBIfam" id="NF033550">
    <property type="entry name" value="transpos_ISL3"/>
    <property type="match status" value="1"/>
</dbReference>
<protein>
    <submittedName>
        <fullName evidence="4">ISL3 family transposase</fullName>
    </submittedName>
</protein>
<comment type="caution">
    <text evidence="4">The sequence shown here is derived from an EMBL/GenBank/DDBJ whole genome shotgun (WGS) entry which is preliminary data.</text>
</comment>
<organism evidence="4 5">
    <name type="scientific">Pseudodesulfovibrio karagichevae</name>
    <dbReference type="NCBI Taxonomy" id="3239305"/>
    <lineage>
        <taxon>Bacteria</taxon>
        <taxon>Pseudomonadati</taxon>
        <taxon>Thermodesulfobacteriota</taxon>
        <taxon>Desulfovibrionia</taxon>
        <taxon>Desulfovibrionales</taxon>
        <taxon>Desulfovibrionaceae</taxon>
    </lineage>
</organism>
<dbReference type="InterPro" id="IPR029261">
    <property type="entry name" value="Transposase_Znf"/>
</dbReference>
<feature type="domain" description="Transposase IS204/IS1001/IS1096/IS1165 helix-turn-helix" evidence="2">
    <location>
        <begin position="92"/>
        <end position="137"/>
    </location>
</feature>
<dbReference type="Pfam" id="PF14690">
    <property type="entry name" value="Zn_ribbon_ISL3"/>
    <property type="match status" value="1"/>
</dbReference>
<dbReference type="Pfam" id="PF01610">
    <property type="entry name" value="DDE_Tnp_ISL3"/>
    <property type="match status" value="1"/>
</dbReference>
<dbReference type="Proteomes" id="UP001568698">
    <property type="component" value="Unassembled WGS sequence"/>
</dbReference>
<accession>A0ABV4JWX0</accession>
<feature type="domain" description="Transposase IS204/IS1001/IS1096/IS1165 zinc-finger" evidence="3">
    <location>
        <begin position="38"/>
        <end position="82"/>
    </location>
</feature>
<evidence type="ECO:0000259" key="1">
    <source>
        <dbReference type="Pfam" id="PF01610"/>
    </source>
</evidence>
<name>A0ABV4JWX0_9BACT</name>
<sequence>MSTSLLYHAFGLQGYDYTRQSYVAGSLIFAVQPKPKMVVCSCCGSRDVVRRGQSERWLRTVPIGFKPVWLVIEVPRVECKACGCVRRIDIKIAEPRRWYTRAFERFALALSKVMTMLDVSNLLGIGWDGVKDILKRHLQARFGRPRLSRLKYIAIDEISVRKGHKYLTLVMDLQSGAVVFVGDGKGASALTPFWARLKRSRTKIRAVATDMSTAYIGSVLENLPGVPLVFDHFHVVKLMNDKLTEVRRKLYQELSDTLARNVLKGSRWILLKNPENLNKERGEDGRLEEALRMNEPLAKAYYLKEDLRQIWNQRDRQAAEAFLQGWIDRAIESGVGPLVQMGKTMAAYRFGILAWFDHPISSGPMEGTNNKIKTLKRQAYGYRDTEFFKLRIMGIHESKYALTG</sequence>
<evidence type="ECO:0000313" key="4">
    <source>
        <dbReference type="EMBL" id="MEZ7195211.1"/>
    </source>
</evidence>
<evidence type="ECO:0000313" key="5">
    <source>
        <dbReference type="Proteomes" id="UP001568698"/>
    </source>
</evidence>
<evidence type="ECO:0000259" key="2">
    <source>
        <dbReference type="Pfam" id="PF13542"/>
    </source>
</evidence>
<dbReference type="EMBL" id="JBGLYH010000001">
    <property type="protein sequence ID" value="MEZ7195211.1"/>
    <property type="molecule type" value="Genomic_DNA"/>
</dbReference>
<proteinExistence type="predicted"/>
<dbReference type="InterPro" id="IPR002560">
    <property type="entry name" value="Transposase_DDE"/>
</dbReference>
<dbReference type="InterPro" id="IPR032877">
    <property type="entry name" value="Transposase_HTH"/>
</dbReference>